<dbReference type="GO" id="GO:0034455">
    <property type="term" value="C:t-UTP complex"/>
    <property type="evidence" value="ECO:0007669"/>
    <property type="project" value="TreeGrafter"/>
</dbReference>
<dbReference type="Gene3D" id="2.130.10.10">
    <property type="entry name" value="YVTN repeat-like/Quinoprotein amine dehydrogenase"/>
    <property type="match status" value="3"/>
</dbReference>
<dbReference type="SMART" id="SM00320">
    <property type="entry name" value="WD40"/>
    <property type="match status" value="7"/>
</dbReference>
<proteinExistence type="predicted"/>
<dbReference type="GO" id="GO:0003723">
    <property type="term" value="F:RNA binding"/>
    <property type="evidence" value="ECO:0007669"/>
    <property type="project" value="TreeGrafter"/>
</dbReference>
<feature type="region of interest" description="Disordered" evidence="1">
    <location>
        <begin position="614"/>
        <end position="663"/>
    </location>
</feature>
<sequence length="907" mass="100756">MDIHRSRFVPYPPSAINALAFSHSQPDNDKTDPGCLRLALGRANGNIEIWNPAKGSWVQERVFPGGRERSVEGLVWTQEPDETTPDGKRVPGRLRLFSIGYSNSVTEWDLRTGLPARHSSGNHSEVWCFAAQPRAKPRKDGKADASSYQKIVAGCADGTVVLLSTADDDVKFERFLSRSFTKKARVLSIAYKDQNTVLAGYADSTIRVMDSRNGNVLRNISLGSGPIGGPKEILVWKVKCFPNGDFVSGDSTGEIRIYDGKNYSQVQRISGHEADVLDLAVSQDGAMIFSGGMDRRTCFYSCSKKKGNRGEKWRKVSHQRYHDHDVKAMATYEGHHLNMIVSGGIDTKPIVLPMRQFGKEHSKSLPSLPQQPLLVSAPDARLMASWWDTQIRIWRVKSKEEGSEKPKVVARLALQGQENITSVSMSRDGQLLAAATAAEVKLFCISPSGAETGPLFRIRKVEMPVTAGAKLVRIAPSGKWLAIVTMSDDVEYVRIVPGDDVERPRALSEALHVQRLPRDTKVQDSLNGPWGEYNRAITHAEFSTDSNVFAVADVAGYIDSWIVQGHEDPTAPEIDIAEPASSPSMAEDESDSEDEEEQSKKVVTMLGQRWIRNPSAQRLPKLDSSPLLLSFQPSPEDSTRAEPNGNPAVHPTRNNRHPHSHDLPETEQQLLVVSAKHELHFFDILAGRLSGWSRRNPSSSYPLQFRRIDDLAKGCVWDVADNNQRLWLYGENWLFMFDLSRDLPVGESQELVKADATPGSKKRKRDLKEKERLRKSFSGAGDAVSATEAPVSKLRKFNSSAIDDMGKATWMDLGASRRHGASSDEEDEDEKHASLVSLRRSETLDGEDAAGTGDEGSRRESWWLSFKYRPILGIVSVSKVDEPLEVVLVERPSWEVDLPPRFVGSHE</sequence>
<dbReference type="InterPro" id="IPR036322">
    <property type="entry name" value="WD40_repeat_dom_sf"/>
</dbReference>
<dbReference type="Proteomes" id="UP000799440">
    <property type="component" value="Unassembled WGS sequence"/>
</dbReference>
<dbReference type="EMBL" id="MU006572">
    <property type="protein sequence ID" value="KAF2747487.1"/>
    <property type="molecule type" value="Genomic_DNA"/>
</dbReference>
<dbReference type="GO" id="GO:0030686">
    <property type="term" value="C:90S preribosome"/>
    <property type="evidence" value="ECO:0007669"/>
    <property type="project" value="InterPro"/>
</dbReference>
<evidence type="ECO:0000256" key="1">
    <source>
        <dbReference type="SAM" id="MobiDB-lite"/>
    </source>
</evidence>
<dbReference type="PANTHER" id="PTHR44163">
    <property type="entry name" value="U3 SMALL NUCLEOLAR RNA-ASSOCIATED PROTEIN 4 HOMOLOG"/>
    <property type="match status" value="1"/>
</dbReference>
<keyword evidence="3" id="KW-1185">Reference proteome</keyword>
<dbReference type="OrthoDB" id="8883818at2759"/>
<name>A0A6A6VEC3_9PLEO</name>
<dbReference type="InterPro" id="IPR046351">
    <property type="entry name" value="UTP4"/>
</dbReference>
<evidence type="ECO:0000313" key="3">
    <source>
        <dbReference type="Proteomes" id="UP000799440"/>
    </source>
</evidence>
<feature type="region of interest" description="Disordered" evidence="1">
    <location>
        <begin position="572"/>
        <end position="602"/>
    </location>
</feature>
<evidence type="ECO:0000313" key="2">
    <source>
        <dbReference type="EMBL" id="KAF2747487.1"/>
    </source>
</evidence>
<organism evidence="2 3">
    <name type="scientific">Sporormia fimetaria CBS 119925</name>
    <dbReference type="NCBI Taxonomy" id="1340428"/>
    <lineage>
        <taxon>Eukaryota</taxon>
        <taxon>Fungi</taxon>
        <taxon>Dikarya</taxon>
        <taxon>Ascomycota</taxon>
        <taxon>Pezizomycotina</taxon>
        <taxon>Dothideomycetes</taxon>
        <taxon>Pleosporomycetidae</taxon>
        <taxon>Pleosporales</taxon>
        <taxon>Sporormiaceae</taxon>
        <taxon>Sporormia</taxon>
    </lineage>
</organism>
<dbReference type="InterPro" id="IPR015943">
    <property type="entry name" value="WD40/YVTN_repeat-like_dom_sf"/>
</dbReference>
<protein>
    <submittedName>
        <fullName evidence="2">Small nucleolar ribonucleoprotein-like protein complex subunit</fullName>
    </submittedName>
</protein>
<feature type="region of interest" description="Disordered" evidence="1">
    <location>
        <begin position="816"/>
        <end position="857"/>
    </location>
</feature>
<dbReference type="PANTHER" id="PTHR44163:SF1">
    <property type="entry name" value="U3 SMALL NUCLEOLAR RNA-ASSOCIATED PROTEIN 4 HOMOLOG"/>
    <property type="match status" value="1"/>
</dbReference>
<dbReference type="GO" id="GO:0000462">
    <property type="term" value="P:maturation of SSU-rRNA from tricistronic rRNA transcript (SSU-rRNA, 5.8S rRNA, LSU-rRNA)"/>
    <property type="evidence" value="ECO:0007669"/>
    <property type="project" value="InterPro"/>
</dbReference>
<dbReference type="InterPro" id="IPR001680">
    <property type="entry name" value="WD40_rpt"/>
</dbReference>
<keyword evidence="2" id="KW-0687">Ribonucleoprotein</keyword>
<feature type="region of interest" description="Disordered" evidence="1">
    <location>
        <begin position="749"/>
        <end position="772"/>
    </location>
</feature>
<dbReference type="Pfam" id="PF00400">
    <property type="entry name" value="WD40"/>
    <property type="match status" value="1"/>
</dbReference>
<dbReference type="GO" id="GO:0032040">
    <property type="term" value="C:small-subunit processome"/>
    <property type="evidence" value="ECO:0007669"/>
    <property type="project" value="TreeGrafter"/>
</dbReference>
<feature type="compositionally biased region" description="Low complexity" evidence="1">
    <location>
        <begin position="622"/>
        <end position="635"/>
    </location>
</feature>
<dbReference type="AlphaFoldDB" id="A0A6A6VEC3"/>
<feature type="compositionally biased region" description="Acidic residues" evidence="1">
    <location>
        <begin position="586"/>
        <end position="597"/>
    </location>
</feature>
<gene>
    <name evidence="2" type="ORF">M011DRAFT_402327</name>
</gene>
<dbReference type="SUPFAM" id="SSF50978">
    <property type="entry name" value="WD40 repeat-like"/>
    <property type="match status" value="2"/>
</dbReference>
<reference evidence="2" key="1">
    <citation type="journal article" date="2020" name="Stud. Mycol.">
        <title>101 Dothideomycetes genomes: a test case for predicting lifestyles and emergence of pathogens.</title>
        <authorList>
            <person name="Haridas S."/>
            <person name="Albert R."/>
            <person name="Binder M."/>
            <person name="Bloem J."/>
            <person name="Labutti K."/>
            <person name="Salamov A."/>
            <person name="Andreopoulos B."/>
            <person name="Baker S."/>
            <person name="Barry K."/>
            <person name="Bills G."/>
            <person name="Bluhm B."/>
            <person name="Cannon C."/>
            <person name="Castanera R."/>
            <person name="Culley D."/>
            <person name="Daum C."/>
            <person name="Ezra D."/>
            <person name="Gonzalez J."/>
            <person name="Henrissat B."/>
            <person name="Kuo A."/>
            <person name="Liang C."/>
            <person name="Lipzen A."/>
            <person name="Lutzoni F."/>
            <person name="Magnuson J."/>
            <person name="Mondo S."/>
            <person name="Nolan M."/>
            <person name="Ohm R."/>
            <person name="Pangilinan J."/>
            <person name="Park H.-J."/>
            <person name="Ramirez L."/>
            <person name="Alfaro M."/>
            <person name="Sun H."/>
            <person name="Tritt A."/>
            <person name="Yoshinaga Y."/>
            <person name="Zwiers L.-H."/>
            <person name="Turgeon B."/>
            <person name="Goodwin S."/>
            <person name="Spatafora J."/>
            <person name="Crous P."/>
            <person name="Grigoriev I."/>
        </authorList>
    </citation>
    <scope>NUCLEOTIDE SEQUENCE</scope>
    <source>
        <strain evidence="2">CBS 119925</strain>
    </source>
</reference>
<accession>A0A6A6VEC3</accession>